<dbReference type="PANTHER" id="PTHR43736:SF4">
    <property type="entry name" value="SLR1690 PROTEIN"/>
    <property type="match status" value="1"/>
</dbReference>
<dbReference type="PANTHER" id="PTHR43736">
    <property type="entry name" value="ADP-RIBOSE PYROPHOSPHATASE"/>
    <property type="match status" value="1"/>
</dbReference>
<proteinExistence type="predicted"/>
<feature type="region of interest" description="Disordered" evidence="2">
    <location>
        <begin position="236"/>
        <end position="264"/>
    </location>
</feature>
<evidence type="ECO:0000259" key="3">
    <source>
        <dbReference type="PROSITE" id="PS51462"/>
    </source>
</evidence>
<dbReference type="Gene3D" id="3.90.79.10">
    <property type="entry name" value="Nucleoside Triphosphate Pyrophosphohydrolase"/>
    <property type="match status" value="1"/>
</dbReference>
<keyword evidence="4" id="KW-0808">Transferase</keyword>
<feature type="compositionally biased region" description="Basic and acidic residues" evidence="2">
    <location>
        <begin position="236"/>
        <end position="247"/>
    </location>
</feature>
<sequence length="264" mass="27844">MSPRETPASSAAATPPSAARIPVTVDVVALTVRDSTLQVLLVTRLLDPFRDRLALPGGFVLPAETLPQAAARELAEETGVAVPGHLEQLRTYGPLDRDPRGPVLSVAHLLLAPTYGLPAAGSDAAQVGWYPVDEALADGAGLAFDHHRILRDGVERARAKLEYSTLATAFCGPEFTIAQLRAVYEAVWGTRLDPRNFHRKAVGTPGFLVETGESTSGGTGRPAALYRLAPEAERAARARDAVGKDEAPASVPAVLNPPLMRPAG</sequence>
<evidence type="ECO:0000256" key="2">
    <source>
        <dbReference type="SAM" id="MobiDB-lite"/>
    </source>
</evidence>
<comment type="caution">
    <text evidence="4">The sequence shown here is derived from an EMBL/GenBank/DDBJ whole genome shotgun (WGS) entry which is preliminary data.</text>
</comment>
<dbReference type="PROSITE" id="PS51462">
    <property type="entry name" value="NUDIX"/>
    <property type="match status" value="1"/>
</dbReference>
<dbReference type="GO" id="GO:0016779">
    <property type="term" value="F:nucleotidyltransferase activity"/>
    <property type="evidence" value="ECO:0007669"/>
    <property type="project" value="UniProtKB-KW"/>
</dbReference>
<organism evidence="4 5">
    <name type="scientific">Oerskovia enterophila</name>
    <dbReference type="NCBI Taxonomy" id="43678"/>
    <lineage>
        <taxon>Bacteria</taxon>
        <taxon>Bacillati</taxon>
        <taxon>Actinomycetota</taxon>
        <taxon>Actinomycetes</taxon>
        <taxon>Micrococcales</taxon>
        <taxon>Cellulomonadaceae</taxon>
        <taxon>Oerskovia</taxon>
    </lineage>
</organism>
<dbReference type="InterPro" id="IPR015797">
    <property type="entry name" value="NUDIX_hydrolase-like_dom_sf"/>
</dbReference>
<dbReference type="Pfam" id="PF00293">
    <property type="entry name" value="NUDIX"/>
    <property type="match status" value="1"/>
</dbReference>
<dbReference type="InterPro" id="IPR054105">
    <property type="entry name" value="WHD_NrtR"/>
</dbReference>
<dbReference type="AlphaFoldDB" id="A0A163SPL8"/>
<name>A0A163SPL8_9CELL</name>
<evidence type="ECO:0000313" key="4">
    <source>
        <dbReference type="EMBL" id="KZM36635.1"/>
    </source>
</evidence>
<dbReference type="SUPFAM" id="SSF46785">
    <property type="entry name" value="Winged helix' DNA-binding domain"/>
    <property type="match status" value="1"/>
</dbReference>
<dbReference type="InterPro" id="IPR000086">
    <property type="entry name" value="NUDIX_hydrolase_dom"/>
</dbReference>
<evidence type="ECO:0000256" key="1">
    <source>
        <dbReference type="ARBA" id="ARBA00022801"/>
    </source>
</evidence>
<dbReference type="PROSITE" id="PS00893">
    <property type="entry name" value="NUDIX_BOX"/>
    <property type="match status" value="1"/>
</dbReference>
<dbReference type="RefSeq" id="WP_068707164.1">
    <property type="nucleotide sequence ID" value="NZ_LRIE01000046.1"/>
</dbReference>
<dbReference type="InterPro" id="IPR036388">
    <property type="entry name" value="WH-like_DNA-bd_sf"/>
</dbReference>
<dbReference type="InterPro" id="IPR036390">
    <property type="entry name" value="WH_DNA-bd_sf"/>
</dbReference>
<dbReference type="CDD" id="cd18873">
    <property type="entry name" value="NUDIX_NadM_like"/>
    <property type="match status" value="1"/>
</dbReference>
<dbReference type="STRING" id="43678.OJAG_06910"/>
<dbReference type="EMBL" id="LRIE01000046">
    <property type="protein sequence ID" value="KZM36635.1"/>
    <property type="molecule type" value="Genomic_DNA"/>
</dbReference>
<dbReference type="OrthoDB" id="9786141at2"/>
<evidence type="ECO:0000313" key="5">
    <source>
        <dbReference type="Proteomes" id="UP000076447"/>
    </source>
</evidence>
<reference evidence="4 5" key="1">
    <citation type="submission" date="2016-01" db="EMBL/GenBank/DDBJ databases">
        <title>Genome sequence of Oerskovia enterophila VJag, an agar and cellulose degrading bacterium.</title>
        <authorList>
            <person name="Poehlein A."/>
            <person name="Jag V."/>
            <person name="Bengelsdorf F."/>
            <person name="Duerre P."/>
            <person name="Daniel R."/>
        </authorList>
    </citation>
    <scope>NUCLEOTIDE SEQUENCE [LARGE SCALE GENOMIC DNA]</scope>
    <source>
        <strain evidence="4 5">VJag</strain>
    </source>
</reference>
<dbReference type="InterPro" id="IPR020084">
    <property type="entry name" value="NUDIX_hydrolase_CS"/>
</dbReference>
<dbReference type="GO" id="GO:0016787">
    <property type="term" value="F:hydrolase activity"/>
    <property type="evidence" value="ECO:0007669"/>
    <property type="project" value="UniProtKB-KW"/>
</dbReference>
<feature type="domain" description="Nudix hydrolase" evidence="3">
    <location>
        <begin position="22"/>
        <end position="156"/>
    </location>
</feature>
<dbReference type="SUPFAM" id="SSF55811">
    <property type="entry name" value="Nudix"/>
    <property type="match status" value="1"/>
</dbReference>
<dbReference type="PATRIC" id="fig|43678.3.peg.729"/>
<gene>
    <name evidence="4" type="ORF">OJAG_06910</name>
</gene>
<keyword evidence="4" id="KW-0548">Nucleotidyltransferase</keyword>
<protein>
    <submittedName>
        <fullName evidence="4">Bifunctional NMN adenylyltransferase/nudix hydrolase</fullName>
    </submittedName>
</protein>
<dbReference type="Pfam" id="PF21906">
    <property type="entry name" value="WHD_NrtR"/>
    <property type="match status" value="1"/>
</dbReference>
<dbReference type="Proteomes" id="UP000076447">
    <property type="component" value="Unassembled WGS sequence"/>
</dbReference>
<dbReference type="Gene3D" id="1.10.10.10">
    <property type="entry name" value="Winged helix-like DNA-binding domain superfamily/Winged helix DNA-binding domain"/>
    <property type="match status" value="1"/>
</dbReference>
<keyword evidence="1 4" id="KW-0378">Hydrolase</keyword>
<accession>A0A163SPL8</accession>